<dbReference type="OrthoDB" id="105755at2"/>
<dbReference type="RefSeq" id="WP_130419902.1">
    <property type="nucleotide sequence ID" value="NZ_SHKW01000001.1"/>
</dbReference>
<keyword evidence="4" id="KW-1185">Reference proteome</keyword>
<reference evidence="3 4" key="1">
    <citation type="submission" date="2019-02" db="EMBL/GenBank/DDBJ databases">
        <title>Genomic Encyclopedia of Archaeal and Bacterial Type Strains, Phase II (KMG-II): from individual species to whole genera.</title>
        <authorList>
            <person name="Goeker M."/>
        </authorList>
    </citation>
    <scope>NUCLEOTIDE SEQUENCE [LARGE SCALE GENOMIC DNA]</scope>
    <source>
        <strain evidence="3 4">DSM 18101</strain>
    </source>
</reference>
<evidence type="ECO:0000313" key="3">
    <source>
        <dbReference type="EMBL" id="RZU42102.1"/>
    </source>
</evidence>
<feature type="domain" description="Glycosyl hydrolase family 13 catalytic" evidence="2">
    <location>
        <begin position="52"/>
        <end position="120"/>
    </location>
</feature>
<name>A0A4Q7YW21_9BACT</name>
<protein>
    <recommendedName>
        <fullName evidence="2">Glycosyl hydrolase family 13 catalytic domain-containing protein</fullName>
    </recommendedName>
</protein>
<evidence type="ECO:0000256" key="1">
    <source>
        <dbReference type="SAM" id="SignalP"/>
    </source>
</evidence>
<proteinExistence type="predicted"/>
<feature type="chain" id="PRO_5020236575" description="Glycosyl hydrolase family 13 catalytic domain-containing protein" evidence="1">
    <location>
        <begin position="27"/>
        <end position="415"/>
    </location>
</feature>
<dbReference type="GO" id="GO:0004556">
    <property type="term" value="F:alpha-amylase activity"/>
    <property type="evidence" value="ECO:0007669"/>
    <property type="project" value="TreeGrafter"/>
</dbReference>
<comment type="caution">
    <text evidence="3">The sequence shown here is derived from an EMBL/GenBank/DDBJ whole genome shotgun (WGS) entry which is preliminary data.</text>
</comment>
<evidence type="ECO:0000313" key="4">
    <source>
        <dbReference type="Proteomes" id="UP000292958"/>
    </source>
</evidence>
<evidence type="ECO:0000259" key="2">
    <source>
        <dbReference type="Pfam" id="PF00128"/>
    </source>
</evidence>
<organism evidence="3 4">
    <name type="scientific">Edaphobacter modestus</name>
    <dbReference type="NCBI Taxonomy" id="388466"/>
    <lineage>
        <taxon>Bacteria</taxon>
        <taxon>Pseudomonadati</taxon>
        <taxon>Acidobacteriota</taxon>
        <taxon>Terriglobia</taxon>
        <taxon>Terriglobales</taxon>
        <taxon>Acidobacteriaceae</taxon>
        <taxon>Edaphobacter</taxon>
    </lineage>
</organism>
<keyword evidence="1" id="KW-0732">Signal</keyword>
<dbReference type="InterPro" id="IPR006047">
    <property type="entry name" value="GH13_cat_dom"/>
</dbReference>
<dbReference type="AlphaFoldDB" id="A0A4Q7YW21"/>
<dbReference type="Proteomes" id="UP000292958">
    <property type="component" value="Unassembled WGS sequence"/>
</dbReference>
<dbReference type="PANTHER" id="PTHR10357:SF179">
    <property type="entry name" value="NEUTRAL AND BASIC AMINO ACID TRANSPORT PROTEIN RBAT"/>
    <property type="match status" value="1"/>
</dbReference>
<dbReference type="EMBL" id="SHKW01000001">
    <property type="protein sequence ID" value="RZU42102.1"/>
    <property type="molecule type" value="Genomic_DNA"/>
</dbReference>
<dbReference type="Gene3D" id="3.20.20.80">
    <property type="entry name" value="Glycosidases"/>
    <property type="match status" value="1"/>
</dbReference>
<gene>
    <name evidence="3" type="ORF">BDD14_3648</name>
</gene>
<dbReference type="SUPFAM" id="SSF51445">
    <property type="entry name" value="(Trans)glycosidases"/>
    <property type="match status" value="1"/>
</dbReference>
<accession>A0A4Q7YW21</accession>
<dbReference type="InterPro" id="IPR017853">
    <property type="entry name" value="GH"/>
</dbReference>
<dbReference type="PANTHER" id="PTHR10357">
    <property type="entry name" value="ALPHA-AMYLASE FAMILY MEMBER"/>
    <property type="match status" value="1"/>
</dbReference>
<feature type="signal peptide" evidence="1">
    <location>
        <begin position="1"/>
        <end position="26"/>
    </location>
</feature>
<dbReference type="GO" id="GO:0009313">
    <property type="term" value="P:oligosaccharide catabolic process"/>
    <property type="evidence" value="ECO:0007669"/>
    <property type="project" value="TreeGrafter"/>
</dbReference>
<dbReference type="Pfam" id="PF00128">
    <property type="entry name" value="Alpha-amylase"/>
    <property type="match status" value="1"/>
</dbReference>
<sequence length="415" mass="44241">MPIFPPRQLRIPALFLFLTLASAVQAQMLARPGWAGSGMNAAPWWKHAVVYRADPETFGGLHGLAEHLDYVHSIGVDALLLSSLGGDAKQPLDPSVGTMDDVDEIVRRASQNNIRVLVELNGASADVEARARLWLVHGVAGFYVTDAGADQIAQVRKTAGSFAGQRIVVGDLDATGAQSRSADAPQLVADARAGTQEKLEASSIRPSLELAQQMADEGRSVPLLLSDGPKLKRSMSRYGDGAHDLEIAKSLAAMLLTTRAATMLFCGQELGLTDGAKQISFAAPAKGEQLAATSVAAEDASPSSLLNWYRQLSALTHSNRTLSSGAITVLNHDDQNVLAWVRRPAAASLATPAIVVIENLSAQPVTLSLKADMQRLRLRGSFLRTLMRSDSGMGAMHLDGMTLPPHAVFLGELRY</sequence>